<organism evidence="1 2">
    <name type="scientific">Shimia gijangensis</name>
    <dbReference type="NCBI Taxonomy" id="1470563"/>
    <lineage>
        <taxon>Bacteria</taxon>
        <taxon>Pseudomonadati</taxon>
        <taxon>Pseudomonadota</taxon>
        <taxon>Alphaproteobacteria</taxon>
        <taxon>Rhodobacterales</taxon>
        <taxon>Roseobacteraceae</taxon>
    </lineage>
</organism>
<protein>
    <recommendedName>
        <fullName evidence="3">GIY-YIG domain-containing protein</fullName>
    </recommendedName>
</protein>
<dbReference type="AlphaFoldDB" id="A0A1M6TDZ2"/>
<dbReference type="InterPro" id="IPR053748">
    <property type="entry name" value="Host_DNA_Degrad_Endo"/>
</dbReference>
<evidence type="ECO:0000313" key="2">
    <source>
        <dbReference type="Proteomes" id="UP000183982"/>
    </source>
</evidence>
<dbReference type="EMBL" id="FQZQ01000038">
    <property type="protein sequence ID" value="SHK55171.1"/>
    <property type="molecule type" value="Genomic_DNA"/>
</dbReference>
<name>A0A1M6TDZ2_9RHOB</name>
<evidence type="ECO:0008006" key="3">
    <source>
        <dbReference type="Google" id="ProtNLM"/>
    </source>
</evidence>
<sequence length="173" mass="19448">MPTADIARYLNLRYQHVYNVLAQEKMLPSKMKKYPILTEKPSLSSAQLVSRGFLPVAKWVKRDEMEIQSSVRLPPKPAVYAFAVDGQVQYVGVATKSVAQRLGHYSRPGPSQKTNQRINALIKQLLMDGKSVEILLAHPPDLDWNGFPVDGCSGLELGIIKKFELNWNIRSSN</sequence>
<gene>
    <name evidence="1" type="ORF">SAMN05444000_13815</name>
</gene>
<dbReference type="InterPro" id="IPR044556">
    <property type="entry name" value="EndoII-like_GIY-YIG"/>
</dbReference>
<accession>A0A1M6TDZ2</accession>
<reference evidence="2" key="1">
    <citation type="submission" date="2016-11" db="EMBL/GenBank/DDBJ databases">
        <authorList>
            <person name="Varghese N."/>
            <person name="Submissions S."/>
        </authorList>
    </citation>
    <scope>NUCLEOTIDE SEQUENCE [LARGE SCALE GENOMIC DNA]</scope>
    <source>
        <strain evidence="2">DSM 100564</strain>
    </source>
</reference>
<dbReference type="CDD" id="cd10436">
    <property type="entry name" value="GIY-YIG_EndoII_Hpy188I_like"/>
    <property type="match status" value="1"/>
</dbReference>
<keyword evidence="2" id="KW-1185">Reference proteome</keyword>
<dbReference type="Proteomes" id="UP000183982">
    <property type="component" value="Unassembled WGS sequence"/>
</dbReference>
<dbReference type="Gene3D" id="3.40.1440.40">
    <property type="match status" value="1"/>
</dbReference>
<proteinExistence type="predicted"/>
<evidence type="ECO:0000313" key="1">
    <source>
        <dbReference type="EMBL" id="SHK55171.1"/>
    </source>
</evidence>